<evidence type="ECO:0000313" key="3">
    <source>
        <dbReference type="Proteomes" id="UP000502996"/>
    </source>
</evidence>
<keyword evidence="2" id="KW-0808">Transferase</keyword>
<proteinExistence type="inferred from homology"/>
<gene>
    <name evidence="2" type="ORF">G5V58_06970</name>
</gene>
<name>A0A6G6WBM6_9ACTN</name>
<dbReference type="GO" id="GO:0016407">
    <property type="term" value="F:acetyltransferase activity"/>
    <property type="evidence" value="ECO:0007669"/>
    <property type="project" value="InterPro"/>
</dbReference>
<dbReference type="PANTHER" id="PTHR11786">
    <property type="entry name" value="N-HYDROXYARYLAMINE O-ACETYLTRANSFERASE"/>
    <property type="match status" value="1"/>
</dbReference>
<dbReference type="EMBL" id="CP049257">
    <property type="protein sequence ID" value="QIG42553.1"/>
    <property type="molecule type" value="Genomic_DNA"/>
</dbReference>
<dbReference type="InterPro" id="IPR038765">
    <property type="entry name" value="Papain-like_cys_pep_sf"/>
</dbReference>
<dbReference type="InterPro" id="IPR001447">
    <property type="entry name" value="Arylamine_N-AcTrfase"/>
</dbReference>
<dbReference type="Gene3D" id="2.40.128.150">
    <property type="entry name" value="Cysteine proteinases"/>
    <property type="match status" value="1"/>
</dbReference>
<keyword evidence="3" id="KW-1185">Reference proteome</keyword>
<dbReference type="RefSeq" id="WP_165230304.1">
    <property type="nucleotide sequence ID" value="NZ_CP049257.1"/>
</dbReference>
<sequence length="292" mass="31818">MTATTHRSDAVAAYLRRVGLDGEELPASYDTLLRLHRAHLDAVPYENLCTMLGRPPSVEPADSLARVGEVGRAGYCFHQNGALALVLAGLGFAVTRRHGHVWTDEADRAGAFLNHLVLEVDEVPTPENPDGRWWFDVGLGDAFRDPVPVVVGRHGQDGFDYEVTEVRADGWSFRHDRTGTFTGVEVTPRPVGPAEVAASHAQLTAPGDGRFARVLVVQHRDATGVDTVRGCLRLRTEPSGTTETELTTYDAWRAALTDAARLPLDDVDGAELRALYDAQWAKHVAWDAAGRP</sequence>
<dbReference type="Pfam" id="PF00797">
    <property type="entry name" value="Acetyltransf_2"/>
    <property type="match status" value="1"/>
</dbReference>
<dbReference type="Gene3D" id="3.30.2140.10">
    <property type="entry name" value="Arylamine N-acetyltransferase"/>
    <property type="match status" value="1"/>
</dbReference>
<evidence type="ECO:0000313" key="2">
    <source>
        <dbReference type="EMBL" id="QIG42553.1"/>
    </source>
</evidence>
<dbReference type="AlphaFoldDB" id="A0A6G6WBM6"/>
<protein>
    <submittedName>
        <fullName evidence="2">Arylamine N-acetyltransferase</fullName>
    </submittedName>
</protein>
<reference evidence="2 3" key="1">
    <citation type="submission" date="2020-02" db="EMBL/GenBank/DDBJ databases">
        <title>Full genome sequence of Nocardioides sp. R-3366.</title>
        <authorList>
            <person name="Im W.-T."/>
        </authorList>
    </citation>
    <scope>NUCLEOTIDE SEQUENCE [LARGE SCALE GENOMIC DNA]</scope>
    <source>
        <strain evidence="2 3">R-3366</strain>
    </source>
</reference>
<accession>A0A6G6WBM6</accession>
<comment type="similarity">
    <text evidence="1">Belongs to the arylamine N-acetyltransferase family.</text>
</comment>
<evidence type="ECO:0000256" key="1">
    <source>
        <dbReference type="ARBA" id="ARBA00006547"/>
    </source>
</evidence>
<dbReference type="SUPFAM" id="SSF54001">
    <property type="entry name" value="Cysteine proteinases"/>
    <property type="match status" value="1"/>
</dbReference>
<dbReference type="PANTHER" id="PTHR11786:SF0">
    <property type="entry name" value="ARYLAMINE N-ACETYLTRANSFERASE 4-RELATED"/>
    <property type="match status" value="1"/>
</dbReference>
<organism evidence="2 3">
    <name type="scientific">Nocardioides anomalus</name>
    <dbReference type="NCBI Taxonomy" id="2712223"/>
    <lineage>
        <taxon>Bacteria</taxon>
        <taxon>Bacillati</taxon>
        <taxon>Actinomycetota</taxon>
        <taxon>Actinomycetes</taxon>
        <taxon>Propionibacteriales</taxon>
        <taxon>Nocardioidaceae</taxon>
        <taxon>Nocardioides</taxon>
    </lineage>
</organism>
<dbReference type="Proteomes" id="UP000502996">
    <property type="component" value="Chromosome"/>
</dbReference>
<dbReference type="KEGG" id="nano:G5V58_06970"/>